<dbReference type="Proteomes" id="UP000002280">
    <property type="component" value="Chromosome 7"/>
</dbReference>
<keyword evidence="3 8" id="KW-0409">Iron storage</keyword>
<dbReference type="GO" id="GO:0005776">
    <property type="term" value="C:autophagosome"/>
    <property type="evidence" value="ECO:0007669"/>
    <property type="project" value="UniProtKB-SubCell"/>
</dbReference>
<comment type="catalytic activity">
    <reaction evidence="6">
        <text>4 Fe(2+) + O2 + 4 H(+) = 4 Fe(3+) + 2 H2O</text>
        <dbReference type="Rhea" id="RHEA:11148"/>
        <dbReference type="ChEBI" id="CHEBI:15377"/>
        <dbReference type="ChEBI" id="CHEBI:15378"/>
        <dbReference type="ChEBI" id="CHEBI:15379"/>
        <dbReference type="ChEBI" id="CHEBI:29033"/>
        <dbReference type="ChEBI" id="CHEBI:29034"/>
        <dbReference type="EC" id="1.16.3.1"/>
    </reaction>
</comment>
<dbReference type="InterPro" id="IPR001519">
    <property type="entry name" value="Ferritin"/>
</dbReference>
<dbReference type="STRING" id="13616.ENSMODP00000007163"/>
<comment type="similarity">
    <text evidence="2 8">Belongs to the ferritin family.</text>
</comment>
<comment type="subcellular location">
    <subcellularLocation>
        <location evidence="1">Cytoplasmic vesicle</location>
        <location evidence="1">Autophagosome</location>
    </subcellularLocation>
</comment>
<dbReference type="Bgee" id="ENSMODG00000005786">
    <property type="expression patterns" value="Expressed in testis and 8 other cell types or tissues"/>
</dbReference>
<dbReference type="PANTHER" id="PTHR11431:SF37">
    <property type="entry name" value="FERRITIN HEAVY CHAIN"/>
    <property type="match status" value="1"/>
</dbReference>
<dbReference type="Pfam" id="PF00210">
    <property type="entry name" value="Ferritin"/>
    <property type="match status" value="1"/>
</dbReference>
<evidence type="ECO:0000256" key="7">
    <source>
        <dbReference type="PIRSR" id="PIRSR601519-1"/>
    </source>
</evidence>
<dbReference type="GO" id="GO:0006879">
    <property type="term" value="P:intracellular iron ion homeostasis"/>
    <property type="evidence" value="ECO:0007669"/>
    <property type="project" value="UniProtKB-KW"/>
</dbReference>
<dbReference type="GO" id="GO:0008199">
    <property type="term" value="F:ferric iron binding"/>
    <property type="evidence" value="ECO:0007669"/>
    <property type="project" value="InterPro"/>
</dbReference>
<organism evidence="10 11">
    <name type="scientific">Monodelphis domestica</name>
    <name type="common">Gray short-tailed opossum</name>
    <dbReference type="NCBI Taxonomy" id="13616"/>
    <lineage>
        <taxon>Eukaryota</taxon>
        <taxon>Metazoa</taxon>
        <taxon>Chordata</taxon>
        <taxon>Craniata</taxon>
        <taxon>Vertebrata</taxon>
        <taxon>Euteleostomi</taxon>
        <taxon>Mammalia</taxon>
        <taxon>Metatheria</taxon>
        <taxon>Didelphimorphia</taxon>
        <taxon>Didelphidae</taxon>
        <taxon>Monodelphis</taxon>
    </lineage>
</organism>
<protein>
    <recommendedName>
        <fullName evidence="8">Ferritin</fullName>
    </recommendedName>
</protein>
<evidence type="ECO:0000256" key="2">
    <source>
        <dbReference type="ARBA" id="ARBA00007513"/>
    </source>
</evidence>
<sequence length="92" mass="10642">MTTSSTSQVPQNFHPDSEASFNRQINLELWASYGYLSTSYYFNQDEMALKNLAKYFLHQSQEEREQAEKLMKLQDQEELSLHLDSPTTGNCG</sequence>
<feature type="domain" description="Ferritin-like diiron" evidence="9">
    <location>
        <begin position="11"/>
        <end position="92"/>
    </location>
</feature>
<feature type="binding site" evidence="7">
    <location>
        <position position="63"/>
    </location>
    <ligand>
        <name>Fe cation</name>
        <dbReference type="ChEBI" id="CHEBI:24875"/>
        <label>1</label>
    </ligand>
</feature>
<keyword evidence="5 7" id="KW-0408">Iron</keyword>
<reference evidence="10" key="2">
    <citation type="submission" date="2025-08" db="UniProtKB">
        <authorList>
            <consortium name="Ensembl"/>
        </authorList>
    </citation>
    <scope>IDENTIFICATION</scope>
</reference>
<accession>F6XG45</accession>
<dbReference type="PROSITE" id="PS50905">
    <property type="entry name" value="FERRITIN_LIKE"/>
    <property type="match status" value="1"/>
</dbReference>
<dbReference type="PANTHER" id="PTHR11431">
    <property type="entry name" value="FERRITIN"/>
    <property type="match status" value="1"/>
</dbReference>
<comment type="function">
    <text evidence="8">Stores iron in a soluble, non-toxic, readily available form. Important for iron homeostasis. Iron is taken up in the ferrous form and deposited as ferric hydroxides after oxidation.</text>
</comment>
<reference evidence="10 11" key="1">
    <citation type="journal article" date="2007" name="Nature">
        <title>Genome of the marsupial Monodelphis domestica reveals innovation in non-coding sequences.</title>
        <authorList>
            <person name="Mikkelsen T.S."/>
            <person name="Wakefield M.J."/>
            <person name="Aken B."/>
            <person name="Amemiya C.T."/>
            <person name="Chang J.L."/>
            <person name="Duke S."/>
            <person name="Garber M."/>
            <person name="Gentles A.J."/>
            <person name="Goodstadt L."/>
            <person name="Heger A."/>
            <person name="Jurka J."/>
            <person name="Kamal M."/>
            <person name="Mauceli E."/>
            <person name="Searle S.M."/>
            <person name="Sharpe T."/>
            <person name="Baker M.L."/>
            <person name="Batzer M.A."/>
            <person name="Benos P.V."/>
            <person name="Belov K."/>
            <person name="Clamp M."/>
            <person name="Cook A."/>
            <person name="Cuff J."/>
            <person name="Das R."/>
            <person name="Davidow L."/>
            <person name="Deakin J.E."/>
            <person name="Fazzari M.J."/>
            <person name="Glass J.L."/>
            <person name="Grabherr M."/>
            <person name="Greally J.M."/>
            <person name="Gu W."/>
            <person name="Hore T.A."/>
            <person name="Huttley G.A."/>
            <person name="Kleber M."/>
            <person name="Jirtle R.L."/>
            <person name="Koina E."/>
            <person name="Lee J.T."/>
            <person name="Mahony S."/>
            <person name="Marra M.A."/>
            <person name="Miller R.D."/>
            <person name="Nicholls R.D."/>
            <person name="Oda M."/>
            <person name="Papenfuss A.T."/>
            <person name="Parra Z.E."/>
            <person name="Pollock D.D."/>
            <person name="Ray D.A."/>
            <person name="Schein J.E."/>
            <person name="Speed T.P."/>
            <person name="Thompson K."/>
            <person name="VandeBerg J.L."/>
            <person name="Wade C.M."/>
            <person name="Walker J.A."/>
            <person name="Waters P.D."/>
            <person name="Webber C."/>
            <person name="Weidman J.R."/>
            <person name="Xie X."/>
            <person name="Zody M.C."/>
            <person name="Baldwin J."/>
            <person name="Abdouelleil A."/>
            <person name="Abdulkadir J."/>
            <person name="Abebe A."/>
            <person name="Abera B."/>
            <person name="Abreu J."/>
            <person name="Acer S.C."/>
            <person name="Aftuck L."/>
            <person name="Alexander A."/>
            <person name="An P."/>
            <person name="Anderson E."/>
            <person name="Anderson S."/>
            <person name="Arachi H."/>
            <person name="Azer M."/>
            <person name="Bachantsang P."/>
            <person name="Barry A."/>
            <person name="Bayul T."/>
            <person name="Berlin A."/>
            <person name="Bessette D."/>
            <person name="Bloom T."/>
            <person name="Bloom T."/>
            <person name="Boguslavskiy L."/>
            <person name="Bonnet C."/>
            <person name="Boukhgalter B."/>
            <person name="Bourzgui I."/>
            <person name="Brown A."/>
            <person name="Cahill P."/>
            <person name="Channer S."/>
            <person name="Cheshatsang Y."/>
            <person name="Chuda L."/>
            <person name="Citroen M."/>
            <person name="Collymore A."/>
            <person name="Cooke P."/>
            <person name="Costello M."/>
            <person name="D'Aco K."/>
            <person name="Daza R."/>
            <person name="De Haan G."/>
            <person name="DeGray S."/>
            <person name="DeMaso C."/>
            <person name="Dhargay N."/>
            <person name="Dooley K."/>
            <person name="Dooley E."/>
            <person name="Doricent M."/>
            <person name="Dorje P."/>
            <person name="Dorjee K."/>
            <person name="Dupes A."/>
            <person name="Elong R."/>
            <person name="Falk J."/>
            <person name="Farina A."/>
            <person name="Faro S."/>
            <person name="Ferguson D."/>
            <person name="Fisher S."/>
            <person name="Foley C.D."/>
            <person name="Franke A."/>
            <person name="Friedrich D."/>
            <person name="Gadbois L."/>
            <person name="Gearin G."/>
            <person name="Gearin C.R."/>
            <person name="Giannoukos G."/>
            <person name="Goode T."/>
            <person name="Graham J."/>
            <person name="Grandbois E."/>
            <person name="Grewal S."/>
            <person name="Gyaltsen K."/>
            <person name="Hafez N."/>
            <person name="Hagos B."/>
            <person name="Hall J."/>
            <person name="Henson C."/>
            <person name="Hollinger A."/>
            <person name="Honan T."/>
            <person name="Huard M.D."/>
            <person name="Hughes L."/>
            <person name="Hurhula B."/>
            <person name="Husby M.E."/>
            <person name="Kamat A."/>
            <person name="Kanga B."/>
            <person name="Kashin S."/>
            <person name="Khazanovich D."/>
            <person name="Kisner P."/>
            <person name="Lance K."/>
            <person name="Lara M."/>
            <person name="Lee W."/>
            <person name="Lennon N."/>
            <person name="Letendre F."/>
            <person name="LeVine R."/>
            <person name="Lipovsky A."/>
            <person name="Liu X."/>
            <person name="Liu J."/>
            <person name="Liu S."/>
            <person name="Lokyitsang T."/>
            <person name="Lokyitsang Y."/>
            <person name="Lubonja R."/>
            <person name="Lui A."/>
            <person name="MacDonald P."/>
            <person name="Magnisalis V."/>
            <person name="Maru K."/>
            <person name="Matthews C."/>
            <person name="McCusker W."/>
            <person name="McDonough S."/>
            <person name="Mehta T."/>
            <person name="Meldrim J."/>
            <person name="Meneus L."/>
            <person name="Mihai O."/>
            <person name="Mihalev A."/>
            <person name="Mihova T."/>
            <person name="Mittelman R."/>
            <person name="Mlenga V."/>
            <person name="Montmayeur A."/>
            <person name="Mulrain L."/>
            <person name="Navidi A."/>
            <person name="Naylor J."/>
            <person name="Negash T."/>
            <person name="Nguyen T."/>
            <person name="Nguyen N."/>
            <person name="Nicol R."/>
            <person name="Norbu C."/>
            <person name="Norbu N."/>
            <person name="Novod N."/>
            <person name="O'Neill B."/>
            <person name="Osman S."/>
            <person name="Markiewicz E."/>
            <person name="Oyono O.L."/>
            <person name="Patti C."/>
            <person name="Phunkhang P."/>
            <person name="Pierre F."/>
            <person name="Priest M."/>
            <person name="Raghuraman S."/>
            <person name="Rege F."/>
            <person name="Reyes R."/>
            <person name="Rise C."/>
            <person name="Rogov P."/>
            <person name="Ross K."/>
            <person name="Ryan E."/>
            <person name="Settipalli S."/>
            <person name="Shea T."/>
            <person name="Sherpa N."/>
            <person name="Shi L."/>
            <person name="Shih D."/>
            <person name="Sparrow T."/>
            <person name="Spaulding J."/>
            <person name="Stalker J."/>
            <person name="Stange-Thomann N."/>
            <person name="Stavropoulos S."/>
            <person name="Stone C."/>
            <person name="Strader C."/>
            <person name="Tesfaye S."/>
            <person name="Thomson T."/>
            <person name="Thoulutsang Y."/>
            <person name="Thoulutsang D."/>
            <person name="Topham K."/>
            <person name="Topping I."/>
            <person name="Tsamla T."/>
            <person name="Vassiliev H."/>
            <person name="Vo A."/>
            <person name="Wangchuk T."/>
            <person name="Wangdi T."/>
            <person name="Weiand M."/>
            <person name="Wilkinson J."/>
            <person name="Wilson A."/>
            <person name="Yadav S."/>
            <person name="Young G."/>
            <person name="Yu Q."/>
            <person name="Zembek L."/>
            <person name="Zhong D."/>
            <person name="Zimmer A."/>
            <person name="Zwirko Z."/>
            <person name="Jaffe D.B."/>
            <person name="Alvarez P."/>
            <person name="Brockman W."/>
            <person name="Butler J."/>
            <person name="Chin C."/>
            <person name="Gnerre S."/>
            <person name="MacCallum I."/>
            <person name="Graves J.A."/>
            <person name="Ponting C.P."/>
            <person name="Breen M."/>
            <person name="Samollow P.B."/>
            <person name="Lander E.S."/>
            <person name="Lindblad-Toh K."/>
        </authorList>
    </citation>
    <scope>NUCLEOTIDE SEQUENCE [LARGE SCALE GENOMIC DNA]</scope>
</reference>
<dbReference type="eggNOG" id="KOG2332">
    <property type="taxonomic scope" value="Eukaryota"/>
</dbReference>
<dbReference type="Gene3D" id="1.20.1260.10">
    <property type="match status" value="1"/>
</dbReference>
<dbReference type="InterPro" id="IPR009040">
    <property type="entry name" value="Ferritin-like_diiron"/>
</dbReference>
<name>F6XG45_MONDO</name>
<evidence type="ECO:0000256" key="5">
    <source>
        <dbReference type="ARBA" id="ARBA00023004"/>
    </source>
</evidence>
<evidence type="ECO:0000313" key="10">
    <source>
        <dbReference type="Ensembl" id="ENSMODP00000007163.3"/>
    </source>
</evidence>
<feature type="binding site" evidence="7">
    <location>
        <position position="28"/>
    </location>
    <ligand>
        <name>Fe cation</name>
        <dbReference type="ChEBI" id="CHEBI:24875"/>
        <label>1</label>
    </ligand>
</feature>
<dbReference type="InterPro" id="IPR012347">
    <property type="entry name" value="Ferritin-like"/>
</dbReference>
<keyword evidence="4 7" id="KW-0479">Metal-binding</keyword>
<dbReference type="SUPFAM" id="SSF47240">
    <property type="entry name" value="Ferritin-like"/>
    <property type="match status" value="1"/>
</dbReference>
<evidence type="ECO:0000256" key="6">
    <source>
        <dbReference type="ARBA" id="ARBA00047990"/>
    </source>
</evidence>
<dbReference type="GeneTree" id="ENSGT00950000182841"/>
<dbReference type="InterPro" id="IPR008331">
    <property type="entry name" value="Ferritin_DPS_dom"/>
</dbReference>
<dbReference type="InParanoid" id="F6XG45"/>
<evidence type="ECO:0000256" key="1">
    <source>
        <dbReference type="ARBA" id="ARBA00004419"/>
    </source>
</evidence>
<dbReference type="GO" id="GO:0006826">
    <property type="term" value="P:iron ion transport"/>
    <property type="evidence" value="ECO:0007669"/>
    <property type="project" value="InterPro"/>
</dbReference>
<dbReference type="AlphaFoldDB" id="F6XG45"/>
<evidence type="ECO:0000256" key="3">
    <source>
        <dbReference type="ARBA" id="ARBA00022434"/>
    </source>
</evidence>
<dbReference type="InterPro" id="IPR009078">
    <property type="entry name" value="Ferritin-like_SF"/>
</dbReference>
<evidence type="ECO:0000256" key="4">
    <source>
        <dbReference type="ARBA" id="ARBA00022723"/>
    </source>
</evidence>
<evidence type="ECO:0000256" key="8">
    <source>
        <dbReference type="RuleBase" id="RU361145"/>
    </source>
</evidence>
<dbReference type="HOGENOM" id="CLU_065681_4_0_1"/>
<dbReference type="GO" id="GO:0004322">
    <property type="term" value="F:ferroxidase activity"/>
    <property type="evidence" value="ECO:0007669"/>
    <property type="project" value="UniProtKB-EC"/>
</dbReference>
<dbReference type="Ensembl" id="ENSMODT00000007310.3">
    <property type="protein sequence ID" value="ENSMODP00000007163.3"/>
    <property type="gene ID" value="ENSMODG00000005786.3"/>
</dbReference>
<keyword evidence="11" id="KW-1185">Reference proteome</keyword>
<evidence type="ECO:0000313" key="11">
    <source>
        <dbReference type="Proteomes" id="UP000002280"/>
    </source>
</evidence>
<reference evidence="10" key="3">
    <citation type="submission" date="2025-09" db="UniProtKB">
        <authorList>
            <consortium name="Ensembl"/>
        </authorList>
    </citation>
    <scope>IDENTIFICATION</scope>
</reference>
<evidence type="ECO:0000259" key="9">
    <source>
        <dbReference type="PROSITE" id="PS50905"/>
    </source>
</evidence>
<proteinExistence type="inferred from homology"/>